<feature type="coiled-coil region" evidence="1">
    <location>
        <begin position="497"/>
        <end position="531"/>
    </location>
</feature>
<feature type="compositionally biased region" description="Low complexity" evidence="2">
    <location>
        <begin position="401"/>
        <end position="411"/>
    </location>
</feature>
<evidence type="ECO:0000313" key="4">
    <source>
        <dbReference type="Proteomes" id="UP000039865"/>
    </source>
</evidence>
<proteinExistence type="predicted"/>
<evidence type="ECO:0000256" key="2">
    <source>
        <dbReference type="SAM" id="MobiDB-lite"/>
    </source>
</evidence>
<gene>
    <name evidence="3" type="primary">Contig16256.g17318</name>
    <name evidence="3" type="ORF">STYLEM_8964</name>
</gene>
<dbReference type="Proteomes" id="UP000039865">
    <property type="component" value="Unassembled WGS sequence"/>
</dbReference>
<keyword evidence="4" id="KW-1185">Reference proteome</keyword>
<feature type="region of interest" description="Disordered" evidence="2">
    <location>
        <begin position="934"/>
        <end position="980"/>
    </location>
</feature>
<accession>A0A078AER0</accession>
<dbReference type="AlphaFoldDB" id="A0A078AER0"/>
<name>A0A078AER0_STYLE</name>
<feature type="region of interest" description="Disordered" evidence="2">
    <location>
        <begin position="364"/>
        <end position="425"/>
    </location>
</feature>
<protein>
    <submittedName>
        <fullName evidence="3">Uncharacterized protein</fullName>
    </submittedName>
</protein>
<organism evidence="3 4">
    <name type="scientific">Stylonychia lemnae</name>
    <name type="common">Ciliate</name>
    <dbReference type="NCBI Taxonomy" id="5949"/>
    <lineage>
        <taxon>Eukaryota</taxon>
        <taxon>Sar</taxon>
        <taxon>Alveolata</taxon>
        <taxon>Ciliophora</taxon>
        <taxon>Intramacronucleata</taxon>
        <taxon>Spirotrichea</taxon>
        <taxon>Stichotrichia</taxon>
        <taxon>Sporadotrichida</taxon>
        <taxon>Oxytrichidae</taxon>
        <taxon>Stylonychinae</taxon>
        <taxon>Stylonychia</taxon>
    </lineage>
</organism>
<sequence>MNLAESQQQVRIQDQNQILEYNQGYQQIDSSNQNTKRIANSITPMKNFYEHQKQIRQAGPTVNIKKQDSIITVRDSFDLKEFIKRQKLKNQTLSNKNNYNNNDSQIQKQDIREFHQRNHSIIKNRPVVSGRNQPQLPNQPLLNYQVDPRIYKALYNRAKNKKIADYFQNPMGVIQQTLGQIYQSSPQSSMQNQQAATIIPTSSKIPSLSPPPAQRIQSEYQSNQSSVIKIPMSSNRGKNQQIGDQRFHNAKQRVLSQNAYEQNNNTMVLSSDLVDLNQTYSIIQDIKQQYGRQISDPSMKDEKQKWNKIVGFMTKNPKVLMQILQANDDDSMKQQLINANQDESLVMEFFKNRKVAQKANLMHLNNYGSPPKDSKYSVSVGARTSSQKKVKMQQQNYSKMQKNYYRQQENQQQEHKNNSKQQESNLPKHINRNITNQYQSQIPNINNYFSREDYNTVNNTTGNNINRNTHLYSDQIQTSDKFSSFSNQNQQYMFDDQIQMQNERAFIEQERMNLERARKSLEQQKQQMSYEKMLESERVKIQRERLAIESQKEMIKMEKYKLDSIRKDINDQRQSSIGSIQEGKQQYIHGEKAIENHQNLMSSPNLDSTKDFQLNQDSLMPTMSDNKLEFTSPKMFNNQFEDPQFTNQNQILAIDNNTSDALMNLENDGQYQLRLNDQQINPKLANYSEVKSTSSTQKITDWHKSPLMKDVQLNKSSFNLDQDIEYIVDSFKNRYKDFKRANLIDPLHSKALATLTEIMTSLNQTKQLNKIVESFKEANVQNTYKCLVRCRVMIEARNLMYEVLKDIQKHEQLVQDIKKVVDLHLEQSIDEDSIREIQALAMLLPNITMNLKNNIIRLRDEYKMFQRNGLTNKRAKILISNVFIYKKRDALKLILQEYEDIRNLVMVFDIKDLPFITEKQQESPNKLVDVRISRNSKLSQQSKNSTVNKIQQSAHKKKTFKDQSSPKGDNNREIQQDAQH</sequence>
<evidence type="ECO:0000313" key="3">
    <source>
        <dbReference type="EMBL" id="CDW79972.1"/>
    </source>
</evidence>
<dbReference type="OrthoDB" id="10686707at2759"/>
<feature type="compositionally biased region" description="Polar residues" evidence="2">
    <location>
        <begin position="934"/>
        <end position="953"/>
    </location>
</feature>
<dbReference type="InParanoid" id="A0A078AER0"/>
<feature type="compositionally biased region" description="Basic and acidic residues" evidence="2">
    <location>
        <begin position="969"/>
        <end position="980"/>
    </location>
</feature>
<keyword evidence="1" id="KW-0175">Coiled coil</keyword>
<dbReference type="EMBL" id="CCKQ01008511">
    <property type="protein sequence ID" value="CDW79972.1"/>
    <property type="molecule type" value="Genomic_DNA"/>
</dbReference>
<reference evidence="3 4" key="1">
    <citation type="submission" date="2014-06" db="EMBL/GenBank/DDBJ databases">
        <authorList>
            <person name="Swart Estienne"/>
        </authorList>
    </citation>
    <scope>NUCLEOTIDE SEQUENCE [LARGE SCALE GENOMIC DNA]</scope>
    <source>
        <strain evidence="3 4">130c</strain>
    </source>
</reference>
<evidence type="ECO:0000256" key="1">
    <source>
        <dbReference type="SAM" id="Coils"/>
    </source>
</evidence>